<keyword evidence="5" id="KW-0812">Transmembrane</keyword>
<evidence type="ECO:0000256" key="3">
    <source>
        <dbReference type="ARBA" id="ARBA00023012"/>
    </source>
</evidence>
<feature type="transmembrane region" description="Helical" evidence="5">
    <location>
        <begin position="56"/>
        <end position="77"/>
    </location>
</feature>
<proteinExistence type="predicted"/>
<evidence type="ECO:0000256" key="4">
    <source>
        <dbReference type="SAM" id="MobiDB-lite"/>
    </source>
</evidence>
<sequence length="382" mass="40426">MTIVAEKRKKNGWSWPDEPAGPPDRTGRIAGTVLTSLFLIYLVDPLSQVYSEPHSGGVRVAVVVTVAVYAAIYVLVLVRMPWYGRRMRIAAVAGMFTCGVVLAVLLGPDDLVFMTYVISVALMQLPPFVGLILGLGITASLLIGTAIEEGAPDWNSASILVVLTIAMFGTRQVILANAELRAARDEIGALAVAEERARMARDLHDVLGHSLTTITVKAGLARRILESSGNRDQAIAELRDVENLSRTALSEVRSTVSGYRKASLPAELVGARAALQAAEIAADLPHAVDNVPAELQEPFAYVLREGVTNVIRHSDARRVEVRLGGSWIEVRDDGTPKGECGSGHGLSGLSERLAKVGGSLSAGPDPSGGFVVRASVPAAVTA</sequence>
<dbReference type="EMBL" id="SOCP01000004">
    <property type="protein sequence ID" value="TDV54156.1"/>
    <property type="molecule type" value="Genomic_DNA"/>
</dbReference>
<protein>
    <submittedName>
        <fullName evidence="7">Two-component system sensor histidine kinase DesK</fullName>
    </submittedName>
</protein>
<feature type="domain" description="Signal transduction histidine kinase subgroup 3 dimerisation and phosphoacceptor" evidence="6">
    <location>
        <begin position="195"/>
        <end position="263"/>
    </location>
</feature>
<dbReference type="CDD" id="cd16917">
    <property type="entry name" value="HATPase_UhpB-NarQ-NarX-like"/>
    <property type="match status" value="1"/>
</dbReference>
<dbReference type="Pfam" id="PF07730">
    <property type="entry name" value="HisKA_3"/>
    <property type="match status" value="1"/>
</dbReference>
<keyword evidence="5" id="KW-1133">Transmembrane helix</keyword>
<feature type="transmembrane region" description="Helical" evidence="5">
    <location>
        <begin position="29"/>
        <end position="50"/>
    </location>
</feature>
<dbReference type="InterPro" id="IPR011712">
    <property type="entry name" value="Sig_transdc_His_kin_sub3_dim/P"/>
</dbReference>
<dbReference type="PANTHER" id="PTHR24421:SF63">
    <property type="entry name" value="SENSOR HISTIDINE KINASE DESK"/>
    <property type="match status" value="1"/>
</dbReference>
<dbReference type="AlphaFoldDB" id="A0A4R7VVU7"/>
<keyword evidence="2 7" id="KW-0418">Kinase</keyword>
<keyword evidence="5" id="KW-0472">Membrane</keyword>
<evidence type="ECO:0000313" key="7">
    <source>
        <dbReference type="EMBL" id="TDV54156.1"/>
    </source>
</evidence>
<dbReference type="SUPFAM" id="SSF55874">
    <property type="entry name" value="ATPase domain of HSP90 chaperone/DNA topoisomerase II/histidine kinase"/>
    <property type="match status" value="1"/>
</dbReference>
<evidence type="ECO:0000313" key="8">
    <source>
        <dbReference type="Proteomes" id="UP000294927"/>
    </source>
</evidence>
<keyword evidence="3" id="KW-0902">Two-component regulatory system</keyword>
<accession>A0A4R7VVU7</accession>
<dbReference type="Gene3D" id="3.30.565.10">
    <property type="entry name" value="Histidine kinase-like ATPase, C-terminal domain"/>
    <property type="match status" value="1"/>
</dbReference>
<name>A0A4R7VVU7_9PSEU</name>
<feature type="region of interest" description="Disordered" evidence="4">
    <location>
        <begin position="1"/>
        <end position="25"/>
    </location>
</feature>
<dbReference type="Gene3D" id="1.20.5.1930">
    <property type="match status" value="1"/>
</dbReference>
<dbReference type="PANTHER" id="PTHR24421">
    <property type="entry name" value="NITRATE/NITRITE SENSOR PROTEIN NARX-RELATED"/>
    <property type="match status" value="1"/>
</dbReference>
<dbReference type="GO" id="GO:0046983">
    <property type="term" value="F:protein dimerization activity"/>
    <property type="evidence" value="ECO:0007669"/>
    <property type="project" value="InterPro"/>
</dbReference>
<dbReference type="Proteomes" id="UP000294927">
    <property type="component" value="Unassembled WGS sequence"/>
</dbReference>
<keyword evidence="8" id="KW-1185">Reference proteome</keyword>
<feature type="transmembrane region" description="Helical" evidence="5">
    <location>
        <begin position="89"/>
        <end position="108"/>
    </location>
</feature>
<dbReference type="GO" id="GO:0000155">
    <property type="term" value="F:phosphorelay sensor kinase activity"/>
    <property type="evidence" value="ECO:0007669"/>
    <property type="project" value="InterPro"/>
</dbReference>
<dbReference type="InterPro" id="IPR050482">
    <property type="entry name" value="Sensor_HK_TwoCompSys"/>
</dbReference>
<keyword evidence="1" id="KW-0808">Transferase</keyword>
<evidence type="ECO:0000256" key="1">
    <source>
        <dbReference type="ARBA" id="ARBA00022679"/>
    </source>
</evidence>
<evidence type="ECO:0000256" key="2">
    <source>
        <dbReference type="ARBA" id="ARBA00022777"/>
    </source>
</evidence>
<dbReference type="InterPro" id="IPR036890">
    <property type="entry name" value="HATPase_C_sf"/>
</dbReference>
<reference evidence="7 8" key="1">
    <citation type="submission" date="2019-03" db="EMBL/GenBank/DDBJ databases">
        <title>Genomic Encyclopedia of Archaeal and Bacterial Type Strains, Phase II (KMG-II): from individual species to whole genera.</title>
        <authorList>
            <person name="Goeker M."/>
        </authorList>
    </citation>
    <scope>NUCLEOTIDE SEQUENCE [LARGE SCALE GENOMIC DNA]</scope>
    <source>
        <strain evidence="7 8">DSM 45499</strain>
    </source>
</reference>
<comment type="caution">
    <text evidence="7">The sequence shown here is derived from an EMBL/GenBank/DDBJ whole genome shotgun (WGS) entry which is preliminary data.</text>
</comment>
<feature type="transmembrane region" description="Helical" evidence="5">
    <location>
        <begin position="154"/>
        <end position="174"/>
    </location>
</feature>
<dbReference type="GO" id="GO:0016020">
    <property type="term" value="C:membrane"/>
    <property type="evidence" value="ECO:0007669"/>
    <property type="project" value="InterPro"/>
</dbReference>
<organism evidence="7 8">
    <name type="scientific">Actinophytocola oryzae</name>
    <dbReference type="NCBI Taxonomy" id="502181"/>
    <lineage>
        <taxon>Bacteria</taxon>
        <taxon>Bacillati</taxon>
        <taxon>Actinomycetota</taxon>
        <taxon>Actinomycetes</taxon>
        <taxon>Pseudonocardiales</taxon>
        <taxon>Pseudonocardiaceae</taxon>
    </lineage>
</organism>
<gene>
    <name evidence="7" type="ORF">CLV71_104625</name>
</gene>
<evidence type="ECO:0000259" key="6">
    <source>
        <dbReference type="Pfam" id="PF07730"/>
    </source>
</evidence>
<evidence type="ECO:0000256" key="5">
    <source>
        <dbReference type="SAM" id="Phobius"/>
    </source>
</evidence>
<feature type="transmembrane region" description="Helical" evidence="5">
    <location>
        <begin position="128"/>
        <end position="147"/>
    </location>
</feature>